<feature type="region of interest" description="Disordered" evidence="1">
    <location>
        <begin position="564"/>
        <end position="587"/>
    </location>
</feature>
<gene>
    <name evidence="2" type="ORF">HANVADRAFT_52513</name>
</gene>
<feature type="compositionally biased region" description="Low complexity" evidence="1">
    <location>
        <begin position="132"/>
        <end position="143"/>
    </location>
</feature>
<dbReference type="EMBL" id="LXPE01000010">
    <property type="protein sequence ID" value="OBA27216.1"/>
    <property type="molecule type" value="Genomic_DNA"/>
</dbReference>
<feature type="compositionally biased region" description="Acidic residues" evidence="1">
    <location>
        <begin position="430"/>
        <end position="441"/>
    </location>
</feature>
<protein>
    <submittedName>
        <fullName evidence="2">Uncharacterized protein</fullName>
    </submittedName>
</protein>
<dbReference type="InterPro" id="IPR018837">
    <property type="entry name" value="TF_CRF1/IFH1"/>
</dbReference>
<feature type="compositionally biased region" description="Acidic residues" evidence="1">
    <location>
        <begin position="38"/>
        <end position="49"/>
    </location>
</feature>
<feature type="compositionally biased region" description="Polar residues" evidence="1">
    <location>
        <begin position="354"/>
        <end position="368"/>
    </location>
</feature>
<feature type="compositionally biased region" description="Basic and acidic residues" evidence="1">
    <location>
        <begin position="203"/>
        <end position="219"/>
    </location>
</feature>
<evidence type="ECO:0000256" key="1">
    <source>
        <dbReference type="SAM" id="MobiDB-lite"/>
    </source>
</evidence>
<feature type="region of interest" description="Disordered" evidence="1">
    <location>
        <begin position="1"/>
        <end position="84"/>
    </location>
</feature>
<evidence type="ECO:0000313" key="3">
    <source>
        <dbReference type="Proteomes" id="UP000092321"/>
    </source>
</evidence>
<evidence type="ECO:0000313" key="2">
    <source>
        <dbReference type="EMBL" id="OBA27216.1"/>
    </source>
</evidence>
<dbReference type="Pfam" id="PF10380">
    <property type="entry name" value="CRF1"/>
    <property type="match status" value="1"/>
</dbReference>
<dbReference type="Proteomes" id="UP000092321">
    <property type="component" value="Unassembled WGS sequence"/>
</dbReference>
<dbReference type="GO" id="GO:0060962">
    <property type="term" value="P:regulation of ribosomal protein gene transcription by RNA polymerase II"/>
    <property type="evidence" value="ECO:0007669"/>
    <property type="project" value="InterPro"/>
</dbReference>
<comment type="caution">
    <text evidence="2">The sequence shown here is derived from an EMBL/GenBank/DDBJ whole genome shotgun (WGS) entry which is preliminary data.</text>
</comment>
<dbReference type="PANTHER" id="PTHR28057">
    <property type="entry name" value="PROTEIN IFH1-RELATED"/>
    <property type="match status" value="1"/>
</dbReference>
<dbReference type="OrthoDB" id="3973039at2759"/>
<sequence>MSVGNNLNRRNSKSRTHSVNNSSGFNRPRRFSLLYSSSDDEEEDDDDDNGNLSENNNDQLANLKNRRKSKSVSKPTPGSNSNTEMKMMALRNKLKLLKSATINNNNNNHKDPYNDHLSSNNSLQSTAKMRKQQQQQQNLISSSSDDENDDDDDDDKTSSDDEKDIKPFSLNNKKDVQSLPNLKTVSDLSDLSESPDLELSKTTGDEKEDEVKEKTDHKSASISSDELNEKELLKAISSESDVEQEEEDLILEDDFSMDLNLDLDLEDEKHIYNKNNNSLEMFSNVAEVPSFKNHSDIFVAEEEEEEEEDIDINLGKDNNNEEKDDDYDDNDDEDIDDDEDDYDEMLLEAALITDSESTNGHLVHSSLSNNEDDDENEDNDDTNNDNVFINVDDLDPHSFYFDNEIDEDEDDDDQEDNDDNKNISRNPFFQDEESTDEEQELPEISNKIKTRSRSIHNLHDSAFGKNLPKLNCWKADGRRPFSIIDGLSTKSLYSIVIEDDDDDEEDDEDDDDDQENDDDSCSSNGNNAKNNLLTPASKISFPGITKRKNSFFAARANINDQLLEEATSNDTTPKLRSHEKSKPLESKNIVHDFSMNQLIAISSSDNKEEDEEQEDNEDNDDDDESNGEVDETATQLPPSATNSTEEIQMVFHKDKKDNDDGDEDLFTENGLNALMNKELIIEFSAPSGSNPLDQFRRNSLTNFQNHLNSDNSDNNSKLGSADFALIQQLTQQQQDPLAGSTANRRGSVIMEEAKEGQLRYTKSGLFSEAVMMNLEEFI</sequence>
<keyword evidence="3" id="KW-1185">Reference proteome</keyword>
<dbReference type="AlphaFoldDB" id="A0A1B7TEP1"/>
<feature type="region of interest" description="Disordered" evidence="1">
    <location>
        <begin position="500"/>
        <end position="538"/>
    </location>
</feature>
<feature type="compositionally biased region" description="Acidic residues" evidence="1">
    <location>
        <begin position="370"/>
        <end position="383"/>
    </location>
</feature>
<organism evidence="2 3">
    <name type="scientific">Hanseniaspora valbyensis NRRL Y-1626</name>
    <dbReference type="NCBI Taxonomy" id="766949"/>
    <lineage>
        <taxon>Eukaryota</taxon>
        <taxon>Fungi</taxon>
        <taxon>Dikarya</taxon>
        <taxon>Ascomycota</taxon>
        <taxon>Saccharomycotina</taxon>
        <taxon>Saccharomycetes</taxon>
        <taxon>Saccharomycodales</taxon>
        <taxon>Saccharomycodaceae</taxon>
        <taxon>Hanseniaspora</taxon>
    </lineage>
</organism>
<feature type="compositionally biased region" description="Polar residues" evidence="1">
    <location>
        <begin position="72"/>
        <end position="84"/>
    </location>
</feature>
<feature type="non-terminal residue" evidence="2">
    <location>
        <position position="778"/>
    </location>
</feature>
<feature type="compositionally biased region" description="Acidic residues" evidence="1">
    <location>
        <begin position="322"/>
        <end position="346"/>
    </location>
</feature>
<feature type="compositionally biased region" description="Acidic residues" evidence="1">
    <location>
        <begin position="403"/>
        <end position="418"/>
    </location>
</feature>
<feature type="region of interest" description="Disordered" evidence="1">
    <location>
        <begin position="102"/>
        <end position="226"/>
    </location>
</feature>
<feature type="compositionally biased region" description="Acidic residues" evidence="1">
    <location>
        <begin position="500"/>
        <end position="520"/>
    </location>
</feature>
<reference evidence="3" key="1">
    <citation type="journal article" date="2016" name="Proc. Natl. Acad. Sci. U.S.A.">
        <title>Comparative genomics of biotechnologically important yeasts.</title>
        <authorList>
            <person name="Riley R."/>
            <person name="Haridas S."/>
            <person name="Wolfe K.H."/>
            <person name="Lopes M.R."/>
            <person name="Hittinger C.T."/>
            <person name="Goeker M."/>
            <person name="Salamov A.A."/>
            <person name="Wisecaver J.H."/>
            <person name="Long T.M."/>
            <person name="Calvey C.H."/>
            <person name="Aerts A.L."/>
            <person name="Barry K.W."/>
            <person name="Choi C."/>
            <person name="Clum A."/>
            <person name="Coughlan A.Y."/>
            <person name="Deshpande S."/>
            <person name="Douglass A.P."/>
            <person name="Hanson S.J."/>
            <person name="Klenk H.-P."/>
            <person name="LaButti K.M."/>
            <person name="Lapidus A."/>
            <person name="Lindquist E.A."/>
            <person name="Lipzen A.M."/>
            <person name="Meier-Kolthoff J.P."/>
            <person name="Ohm R.A."/>
            <person name="Otillar R.P."/>
            <person name="Pangilinan J.L."/>
            <person name="Peng Y."/>
            <person name="Rokas A."/>
            <person name="Rosa C.A."/>
            <person name="Scheuner C."/>
            <person name="Sibirny A.A."/>
            <person name="Slot J.C."/>
            <person name="Stielow J.B."/>
            <person name="Sun H."/>
            <person name="Kurtzman C.P."/>
            <person name="Blackwell M."/>
            <person name="Grigoriev I.V."/>
            <person name="Jeffries T.W."/>
        </authorList>
    </citation>
    <scope>NUCLEOTIDE SEQUENCE [LARGE SCALE GENOMIC DNA]</scope>
    <source>
        <strain evidence="3">NRRL Y-1626</strain>
    </source>
</reference>
<feature type="region of interest" description="Disordered" evidence="1">
    <location>
        <begin position="602"/>
        <end position="644"/>
    </location>
</feature>
<feature type="compositionally biased region" description="Basic and acidic residues" evidence="1">
    <location>
        <begin position="576"/>
        <end position="587"/>
    </location>
</feature>
<dbReference type="GO" id="GO:0003712">
    <property type="term" value="F:transcription coregulator activity"/>
    <property type="evidence" value="ECO:0007669"/>
    <property type="project" value="InterPro"/>
</dbReference>
<proteinExistence type="predicted"/>
<feature type="compositionally biased region" description="Polar residues" evidence="1">
    <location>
        <begin position="632"/>
        <end position="644"/>
    </location>
</feature>
<name>A0A1B7TEP1_9ASCO</name>
<feature type="compositionally biased region" description="Acidic residues" evidence="1">
    <location>
        <begin position="607"/>
        <end position="631"/>
    </location>
</feature>
<feature type="region of interest" description="Disordered" evidence="1">
    <location>
        <begin position="295"/>
        <end position="455"/>
    </location>
</feature>
<feature type="compositionally biased region" description="Basic and acidic residues" evidence="1">
    <location>
        <begin position="156"/>
        <end position="176"/>
    </location>
</feature>
<accession>A0A1B7TEP1</accession>
<feature type="compositionally biased region" description="Acidic residues" evidence="1">
    <location>
        <begin position="299"/>
        <end position="311"/>
    </location>
</feature>
<dbReference type="PANTHER" id="PTHR28057:SF1">
    <property type="entry name" value="PROTEIN IFH1-RELATED"/>
    <property type="match status" value="1"/>
</dbReference>
<feature type="compositionally biased region" description="Polar residues" evidence="1">
    <location>
        <begin position="116"/>
        <end position="127"/>
    </location>
</feature>
<feature type="compositionally biased region" description="Acidic residues" evidence="1">
    <location>
        <begin position="144"/>
        <end position="155"/>
    </location>
</feature>